<feature type="transmembrane region" description="Helical" evidence="1">
    <location>
        <begin position="333"/>
        <end position="351"/>
    </location>
</feature>
<sequence>MQALIQAALSHSRTVLSLLVFLLVAGASSYINIPKESDPDIDIPVVYVSINHDGISPEDSERLLLRPMERELQGIEGIKEMTSTASEGHGSVVLEFLVGVDIEVALADVRSKVDLAKTKLPDGGDEPEVHQVTLATEQPAITVLLSGSVPQRALLKVARDLKDDIEGMKQVLEVNVGGDRDDFLEIIVDPILMESYGLDQADIYNLVSRNNRLVTAGTLDTGSGSFAVKVPAVFESVTDVIELPIKVDGDRIVTFGDVATAKRAFKDATSYARVNGHPTISLEVSKRPGENLIQTIEGVKEIISAESEYWPDSITIDYAGDKSKDIRNMLNELQNSILSAIILVVIVIIAAMGVRSALLVGIAIPGSFLAGIMVLSMTGLTVNMVVLFSLIMAVGMLVDGAIVVTEFADRQMSEGKDKQEAYSMAASRMAWPIIASTATTLAAFAPLMWWPGMVGQFMKYLPLTLIATLSASLVMALIFVPTLGKVFGKTRHISEKQRQQMIMADEGHWQNLTGFTGFYLRILNKAVHAPKRVFLFGIIISIAIIFGYKHAGKGMEFFPEVEPTGFNVVLRSHGDYSIDEKLTIMKEVEGRLLDIEDFDTLYTSVGGDDLGDIRVNLKDWQFRRKANDIIADMKERLDPIAGLEIEFRQDDAGPPSGKDLQIELSSRFPERLDAMAQLIRAEFDANPRLVNAEDSRAAPGIEWQLKVDRKQAARFGADVTLLGNTVQFVTNGLNIGSYRPDDVDDELDIRVRFPEESRSIDRLGQLRVKTQSGLVPVSNFVELEAHPKLDVINKVEGLQVLTVSADMAPGENLSLELPKMQERLKELEMDPTVNVRFRGQNEDQQEASEFLSKAFMVALFVMGIILVTQFNSFYQALLILSAVLFSTVGVLLGLLIAGQPFGLIMCGIGVITLAGIVVNNNIVLIDTYNILRSEGVPSIEAVMRTGAQRLRPVMLTTITTVLGLMPMVLEMNIDLFERHIEFGAPSSQWWSQLATTVAGGLTFATVLTLILTPCLLVLGQWRRREKDYDLAALEMNKPGAADSNALESP</sequence>
<keyword evidence="1" id="KW-0472">Membrane</keyword>
<dbReference type="SUPFAM" id="SSF82714">
    <property type="entry name" value="Multidrug efflux transporter AcrB TolC docking domain, DN and DC subdomains"/>
    <property type="match status" value="2"/>
</dbReference>
<gene>
    <name evidence="2" type="ORF">DBZ36_15790</name>
</gene>
<dbReference type="InterPro" id="IPR001036">
    <property type="entry name" value="Acrflvin-R"/>
</dbReference>
<dbReference type="Proteomes" id="UP000286482">
    <property type="component" value="Unassembled WGS sequence"/>
</dbReference>
<feature type="transmembrane region" description="Helical" evidence="1">
    <location>
        <begin position="461"/>
        <end position="483"/>
    </location>
</feature>
<keyword evidence="1" id="KW-0812">Transmembrane</keyword>
<dbReference type="PANTHER" id="PTHR32063:SF0">
    <property type="entry name" value="SWARMING MOTILITY PROTEIN SWRC"/>
    <property type="match status" value="1"/>
</dbReference>
<feature type="transmembrane region" description="Helical" evidence="1">
    <location>
        <begin position="850"/>
        <end position="870"/>
    </location>
</feature>
<accession>A0A420E925</accession>
<organism evidence="2 3">
    <name type="scientific">Alginatibacterium sediminis</name>
    <dbReference type="NCBI Taxonomy" id="2164068"/>
    <lineage>
        <taxon>Bacteria</taxon>
        <taxon>Pseudomonadati</taxon>
        <taxon>Pseudomonadota</taxon>
        <taxon>Gammaproteobacteria</taxon>
        <taxon>Alteromonadales</taxon>
        <taxon>Alteromonadaceae</taxon>
        <taxon>Alginatibacterium</taxon>
    </lineage>
</organism>
<dbReference type="Gene3D" id="3.30.70.1320">
    <property type="entry name" value="Multidrug efflux transporter AcrB pore domain like"/>
    <property type="match status" value="1"/>
</dbReference>
<feature type="transmembrane region" description="Helical" evidence="1">
    <location>
        <begin position="877"/>
        <end position="896"/>
    </location>
</feature>
<evidence type="ECO:0000256" key="1">
    <source>
        <dbReference type="SAM" id="Phobius"/>
    </source>
</evidence>
<dbReference type="OrthoDB" id="5287122at2"/>
<dbReference type="SUPFAM" id="SSF82693">
    <property type="entry name" value="Multidrug efflux transporter AcrB pore domain, PN1, PN2, PC1 and PC2 subdomains"/>
    <property type="match status" value="2"/>
</dbReference>
<comment type="caution">
    <text evidence="2">The sequence shown here is derived from an EMBL/GenBank/DDBJ whole genome shotgun (WGS) entry which is preliminary data.</text>
</comment>
<feature type="transmembrane region" description="Helical" evidence="1">
    <location>
        <begin position="429"/>
        <end position="449"/>
    </location>
</feature>
<evidence type="ECO:0000313" key="2">
    <source>
        <dbReference type="EMBL" id="RKF15833.1"/>
    </source>
</evidence>
<dbReference type="Gene3D" id="3.30.2090.10">
    <property type="entry name" value="Multidrug efflux transporter AcrB TolC docking domain, DN and DC subdomains"/>
    <property type="match status" value="2"/>
</dbReference>
<keyword evidence="1" id="KW-1133">Transmembrane helix</keyword>
<dbReference type="Gene3D" id="3.30.70.1440">
    <property type="entry name" value="Multidrug efflux transporter AcrB pore domain"/>
    <property type="match status" value="1"/>
</dbReference>
<dbReference type="Gene3D" id="3.30.70.1430">
    <property type="entry name" value="Multidrug efflux transporter AcrB pore domain"/>
    <property type="match status" value="2"/>
</dbReference>
<feature type="transmembrane region" description="Helical" evidence="1">
    <location>
        <begin position="533"/>
        <end position="551"/>
    </location>
</feature>
<feature type="transmembrane region" description="Helical" evidence="1">
    <location>
        <begin position="902"/>
        <end position="931"/>
    </location>
</feature>
<feature type="transmembrane region" description="Helical" evidence="1">
    <location>
        <begin position="358"/>
        <end position="378"/>
    </location>
</feature>
<dbReference type="PRINTS" id="PR00702">
    <property type="entry name" value="ACRIFLAVINRP"/>
</dbReference>
<dbReference type="RefSeq" id="WP_120355919.1">
    <property type="nucleotide sequence ID" value="NZ_RAQO01000008.1"/>
</dbReference>
<keyword evidence="3" id="KW-1185">Reference proteome</keyword>
<dbReference type="AlphaFoldDB" id="A0A420E925"/>
<dbReference type="GO" id="GO:0042910">
    <property type="term" value="F:xenobiotic transmembrane transporter activity"/>
    <property type="evidence" value="ECO:0007669"/>
    <property type="project" value="TreeGrafter"/>
</dbReference>
<feature type="transmembrane region" description="Helical" evidence="1">
    <location>
        <begin position="384"/>
        <end position="408"/>
    </location>
</feature>
<name>A0A420E925_9ALTE</name>
<dbReference type="Pfam" id="PF00873">
    <property type="entry name" value="ACR_tran"/>
    <property type="match status" value="1"/>
</dbReference>
<feature type="transmembrane region" description="Helical" evidence="1">
    <location>
        <begin position="989"/>
        <end position="1018"/>
    </location>
</feature>
<reference evidence="2 3" key="1">
    <citation type="submission" date="2018-09" db="EMBL/GenBank/DDBJ databases">
        <authorList>
            <person name="Wang Z."/>
        </authorList>
    </citation>
    <scope>NUCLEOTIDE SEQUENCE [LARGE SCALE GENOMIC DNA]</scope>
    <source>
        <strain evidence="2 3">ALS 81</strain>
    </source>
</reference>
<dbReference type="InterPro" id="IPR027463">
    <property type="entry name" value="AcrB_DN_DC_subdom"/>
</dbReference>
<feature type="transmembrane region" description="Helical" evidence="1">
    <location>
        <begin position="952"/>
        <end position="969"/>
    </location>
</feature>
<dbReference type="EMBL" id="RAQO01000008">
    <property type="protein sequence ID" value="RKF15833.1"/>
    <property type="molecule type" value="Genomic_DNA"/>
</dbReference>
<dbReference type="Gene3D" id="1.20.1640.10">
    <property type="entry name" value="Multidrug efflux transporter AcrB transmembrane domain"/>
    <property type="match status" value="2"/>
</dbReference>
<protein>
    <submittedName>
        <fullName evidence="2">Efflux RND transporter permease subunit</fullName>
    </submittedName>
</protein>
<evidence type="ECO:0000313" key="3">
    <source>
        <dbReference type="Proteomes" id="UP000286482"/>
    </source>
</evidence>
<dbReference type="GO" id="GO:0005886">
    <property type="term" value="C:plasma membrane"/>
    <property type="evidence" value="ECO:0007669"/>
    <property type="project" value="TreeGrafter"/>
</dbReference>
<dbReference type="PANTHER" id="PTHR32063">
    <property type="match status" value="1"/>
</dbReference>
<dbReference type="SUPFAM" id="SSF82866">
    <property type="entry name" value="Multidrug efflux transporter AcrB transmembrane domain"/>
    <property type="match status" value="2"/>
</dbReference>
<proteinExistence type="predicted"/>